<dbReference type="Pfam" id="PF00668">
    <property type="entry name" value="Condensation"/>
    <property type="match status" value="1"/>
</dbReference>
<evidence type="ECO:0000259" key="1">
    <source>
        <dbReference type="Pfam" id="PF00668"/>
    </source>
</evidence>
<dbReference type="GO" id="GO:0031177">
    <property type="term" value="F:phosphopantetheine binding"/>
    <property type="evidence" value="ECO:0007669"/>
    <property type="project" value="TreeGrafter"/>
</dbReference>
<dbReference type="AlphaFoldDB" id="A0A160KVB3"/>
<dbReference type="GO" id="GO:0009366">
    <property type="term" value="C:enterobactin synthetase complex"/>
    <property type="evidence" value="ECO:0007669"/>
    <property type="project" value="TreeGrafter"/>
</dbReference>
<dbReference type="PANTHER" id="PTHR45527:SF1">
    <property type="entry name" value="FATTY ACID SYNTHASE"/>
    <property type="match status" value="1"/>
</dbReference>
<dbReference type="Gene3D" id="3.30.559.30">
    <property type="entry name" value="Nonribosomal peptide synthetase, condensation domain"/>
    <property type="match status" value="1"/>
</dbReference>
<dbReference type="Proteomes" id="UP000077071">
    <property type="component" value="Chromosome"/>
</dbReference>
<name>A0A160KVB3_9MICO</name>
<dbReference type="Gene3D" id="3.30.559.10">
    <property type="entry name" value="Chloramphenicol acetyltransferase-like domain"/>
    <property type="match status" value="1"/>
</dbReference>
<dbReference type="PANTHER" id="PTHR45527">
    <property type="entry name" value="NONRIBOSOMAL PEPTIDE SYNTHETASE"/>
    <property type="match status" value="1"/>
</dbReference>
<dbReference type="GO" id="GO:0009239">
    <property type="term" value="P:enterobactin biosynthetic process"/>
    <property type="evidence" value="ECO:0007669"/>
    <property type="project" value="TreeGrafter"/>
</dbReference>
<dbReference type="STRING" id="33888.A6122_2763"/>
<dbReference type="GO" id="GO:0005829">
    <property type="term" value="C:cytosol"/>
    <property type="evidence" value="ECO:0007669"/>
    <property type="project" value="TreeGrafter"/>
</dbReference>
<dbReference type="KEGG" id="rtn:A6122_2763"/>
<sequence>MHHLIADQLSFAVFERELATSYGIELGEDVQHHSQARPLQPRDHSRWQRAVAAGVATSAALERRRAELDGAPTTLDWGRERVGRFAFQGVRGATRSSTHLRRSVTQLATRALVTPYTVCLSAYAILLSGRTKSCDLLVGTPIAGRTTPAAESALGYFAITVVVRIRLREDEPFRSLLERTNLVVLEALEHQHVGFNDVVRAVNPSGQPVPGQPLVQAVLAFQGDIRPAPELLGTTSRTVLVDNGSARVDLALEIFEDADEYQLLAIANAQLFARPDVDAALQDYLFVLGRALAEPDAEIGATIAALIDRLGGDAS</sequence>
<proteinExistence type="predicted"/>
<protein>
    <submittedName>
        <fullName evidence="2">Non-ribosomal peptide synthetase</fullName>
    </submittedName>
</protein>
<accession>A0A160KVB3</accession>
<dbReference type="EMBL" id="CP015515">
    <property type="protein sequence ID" value="AND17872.1"/>
    <property type="molecule type" value="Genomic_DNA"/>
</dbReference>
<keyword evidence="3" id="KW-1185">Reference proteome</keyword>
<evidence type="ECO:0000313" key="2">
    <source>
        <dbReference type="EMBL" id="AND17872.1"/>
    </source>
</evidence>
<reference evidence="2 3" key="1">
    <citation type="submission" date="2016-05" db="EMBL/GenBank/DDBJ databases">
        <title>Complete genome sequence of Rathayibacter tritici NCPPB 1953.</title>
        <authorList>
            <person name="Park J."/>
            <person name="Lee H.-H."/>
            <person name="Lee S.-W."/>
            <person name="Seo Y.-S."/>
        </authorList>
    </citation>
    <scope>NUCLEOTIDE SEQUENCE [LARGE SCALE GENOMIC DNA]</scope>
    <source>
        <strain evidence="2 3">NCPPB 1953</strain>
    </source>
</reference>
<organism evidence="2 3">
    <name type="scientific">Rathayibacter tritici</name>
    <dbReference type="NCBI Taxonomy" id="33888"/>
    <lineage>
        <taxon>Bacteria</taxon>
        <taxon>Bacillati</taxon>
        <taxon>Actinomycetota</taxon>
        <taxon>Actinomycetes</taxon>
        <taxon>Micrococcales</taxon>
        <taxon>Microbacteriaceae</taxon>
        <taxon>Rathayibacter</taxon>
    </lineage>
</organism>
<dbReference type="GO" id="GO:0047527">
    <property type="term" value="F:2,3-dihydroxybenzoate-serine ligase activity"/>
    <property type="evidence" value="ECO:0007669"/>
    <property type="project" value="TreeGrafter"/>
</dbReference>
<gene>
    <name evidence="2" type="ORF">A6122_2763</name>
</gene>
<dbReference type="GO" id="GO:0043041">
    <property type="term" value="P:amino acid activation for nonribosomal peptide biosynthetic process"/>
    <property type="evidence" value="ECO:0007669"/>
    <property type="project" value="TreeGrafter"/>
</dbReference>
<dbReference type="InterPro" id="IPR023213">
    <property type="entry name" value="CAT-like_dom_sf"/>
</dbReference>
<evidence type="ECO:0000313" key="3">
    <source>
        <dbReference type="Proteomes" id="UP000077071"/>
    </source>
</evidence>
<dbReference type="GO" id="GO:0008610">
    <property type="term" value="P:lipid biosynthetic process"/>
    <property type="evidence" value="ECO:0007669"/>
    <property type="project" value="UniProtKB-ARBA"/>
</dbReference>
<dbReference type="SUPFAM" id="SSF52777">
    <property type="entry name" value="CoA-dependent acyltransferases"/>
    <property type="match status" value="1"/>
</dbReference>
<feature type="domain" description="Condensation" evidence="1">
    <location>
        <begin position="1"/>
        <end position="299"/>
    </location>
</feature>
<dbReference type="InterPro" id="IPR001242">
    <property type="entry name" value="Condensation_dom"/>
</dbReference>